<feature type="compositionally biased region" description="Polar residues" evidence="1">
    <location>
        <begin position="545"/>
        <end position="555"/>
    </location>
</feature>
<evidence type="ECO:0000313" key="3">
    <source>
        <dbReference type="EMBL" id="QDT02582.1"/>
    </source>
</evidence>
<feature type="region of interest" description="Disordered" evidence="1">
    <location>
        <begin position="47"/>
        <end position="67"/>
    </location>
</feature>
<dbReference type="EMBL" id="CP036525">
    <property type="protein sequence ID" value="QDT02582.1"/>
    <property type="molecule type" value="Genomic_DNA"/>
</dbReference>
<dbReference type="RefSeq" id="WP_145168291.1">
    <property type="nucleotide sequence ID" value="NZ_CP036525.1"/>
</dbReference>
<proteinExistence type="predicted"/>
<evidence type="ECO:0000256" key="2">
    <source>
        <dbReference type="SAM" id="SignalP"/>
    </source>
</evidence>
<protein>
    <recommendedName>
        <fullName evidence="5">Ser-Thr-rich glycosyl-phosphatidyl-inositol-anchored membrane family protein</fullName>
    </recommendedName>
</protein>
<dbReference type="KEGG" id="rlc:K227x_09600"/>
<gene>
    <name evidence="3" type="ORF">K227x_09600</name>
</gene>
<feature type="chain" id="PRO_5022163546" description="Ser-Thr-rich glycosyl-phosphatidyl-inositol-anchored membrane family protein" evidence="2">
    <location>
        <begin position="25"/>
        <end position="783"/>
    </location>
</feature>
<name>A0A517N624_9BACT</name>
<accession>A0A517N624</accession>
<evidence type="ECO:0000256" key="1">
    <source>
        <dbReference type="SAM" id="MobiDB-lite"/>
    </source>
</evidence>
<evidence type="ECO:0008006" key="5">
    <source>
        <dbReference type="Google" id="ProtNLM"/>
    </source>
</evidence>
<reference evidence="3 4" key="1">
    <citation type="submission" date="2019-02" db="EMBL/GenBank/DDBJ databases">
        <title>Deep-cultivation of Planctomycetes and their phenomic and genomic characterization uncovers novel biology.</title>
        <authorList>
            <person name="Wiegand S."/>
            <person name="Jogler M."/>
            <person name="Boedeker C."/>
            <person name="Pinto D."/>
            <person name="Vollmers J."/>
            <person name="Rivas-Marin E."/>
            <person name="Kohn T."/>
            <person name="Peeters S.H."/>
            <person name="Heuer A."/>
            <person name="Rast P."/>
            <person name="Oberbeckmann S."/>
            <person name="Bunk B."/>
            <person name="Jeske O."/>
            <person name="Meyerdierks A."/>
            <person name="Storesund J.E."/>
            <person name="Kallscheuer N."/>
            <person name="Luecker S."/>
            <person name="Lage O.M."/>
            <person name="Pohl T."/>
            <person name="Merkel B.J."/>
            <person name="Hornburger P."/>
            <person name="Mueller R.-W."/>
            <person name="Bruemmer F."/>
            <person name="Labrenz M."/>
            <person name="Spormann A.M."/>
            <person name="Op den Camp H."/>
            <person name="Overmann J."/>
            <person name="Amann R."/>
            <person name="Jetten M.S.M."/>
            <person name="Mascher T."/>
            <person name="Medema M.H."/>
            <person name="Devos D.P."/>
            <person name="Kaster A.-K."/>
            <person name="Ovreas L."/>
            <person name="Rohde M."/>
            <person name="Galperin M.Y."/>
            <person name="Jogler C."/>
        </authorList>
    </citation>
    <scope>NUCLEOTIDE SEQUENCE [LARGE SCALE GENOMIC DNA]</scope>
    <source>
        <strain evidence="3 4">K22_7</strain>
    </source>
</reference>
<keyword evidence="4" id="KW-1185">Reference proteome</keyword>
<sequence precursor="true">MQIANKAKLIAVLAAMGGPVSMVATPDMLIGTAAAVEVFGSPTVDSVAPDVTDPTSDPVGPSPDSHVLGSRTFNIPYTVDAVGTQPIEVQLFVSRGPTDPWTLIQAKQPNPTESRQFEFTADRDGEYWFATRTTAPKGSAQLSSAVSPQLKVFVDTSKPHAEVVAEADADGRVEVQLIIRDATPLKSMQLRYITDTVRTWHDVDISGLPADGRVGFTPSVAWGQMSLQLIVTDKAGNHNVANRLVQLPRVASVPQYRYAMGPGNGIDARQTPFRVSESDVTDAQTASGPVIALDRPRRHPDASNHAVALGQFPANTPFPSNAPAPSYRNGRSGLGGFRGAAFPVGTPPGVLPAPAPTPMPQAPGPEYIPPPEPSSMYDRLFAPEPAVSNNTRPEPGSGNASPGRTSVQRSPTEIPAPSGQPDLFPLAPSAPIDAPSIYALPTPPGKPDRSSGKLPPPSTPEQISNGFDLSAPANPAVPETVPAPTGSPELFGKSGPQPDDSDDPSQRKPLPQRTLSEALRPLGEKSALPPQREEPAASKPPLTPGESSAYQSKRPSASEIPSIAAGVPVRYSDGLRFSLAYELEAVGSQGVKGIELYGSVDEGKTWKLWGSDPDRTSPFDIETREPGVFGYRIVVVGNNGLTSPRPQFGESPDIVVVVDNQAPEVRVTGARYGEGNRIGALVIQYECSDANLMARPIALSFGPNMDGPWTTIAAGLANDGDYVWPADPQLPRQFYLRIDATDKAGNVGTFILDRPIDAQGLAPRARIRGFQSISGAEPKAAFK</sequence>
<dbReference type="Proteomes" id="UP000318538">
    <property type="component" value="Chromosome"/>
</dbReference>
<feature type="compositionally biased region" description="Polar residues" evidence="1">
    <location>
        <begin position="387"/>
        <end position="411"/>
    </location>
</feature>
<feature type="signal peptide" evidence="2">
    <location>
        <begin position="1"/>
        <end position="24"/>
    </location>
</feature>
<organism evidence="3 4">
    <name type="scientific">Rubripirellula lacrimiformis</name>
    <dbReference type="NCBI Taxonomy" id="1930273"/>
    <lineage>
        <taxon>Bacteria</taxon>
        <taxon>Pseudomonadati</taxon>
        <taxon>Planctomycetota</taxon>
        <taxon>Planctomycetia</taxon>
        <taxon>Pirellulales</taxon>
        <taxon>Pirellulaceae</taxon>
        <taxon>Rubripirellula</taxon>
    </lineage>
</organism>
<feature type="region of interest" description="Disordered" evidence="1">
    <location>
        <begin position="321"/>
        <end position="559"/>
    </location>
</feature>
<dbReference type="OrthoDB" id="257265at2"/>
<keyword evidence="2" id="KW-0732">Signal</keyword>
<evidence type="ECO:0000313" key="4">
    <source>
        <dbReference type="Proteomes" id="UP000318538"/>
    </source>
</evidence>
<feature type="compositionally biased region" description="Pro residues" evidence="1">
    <location>
        <begin position="345"/>
        <end position="373"/>
    </location>
</feature>
<dbReference type="AlphaFoldDB" id="A0A517N624"/>